<accession>A0A8B3RGH5</accession>
<dbReference type="Gene3D" id="3.40.50.2000">
    <property type="entry name" value="Glycogen Phosphorylase B"/>
    <property type="match status" value="1"/>
</dbReference>
<name>A0A8B3RGH5_BIFAN</name>
<gene>
    <name evidence="2" type="ORF">PG2011B_1405</name>
</gene>
<evidence type="ECO:0000259" key="1">
    <source>
        <dbReference type="Pfam" id="PF04101"/>
    </source>
</evidence>
<keyword evidence="2" id="KW-0808">Transferase</keyword>
<dbReference type="GO" id="GO:0016758">
    <property type="term" value="F:hexosyltransferase activity"/>
    <property type="evidence" value="ECO:0007669"/>
    <property type="project" value="InterPro"/>
</dbReference>
<feature type="domain" description="Glycosyl transferase family 28 C-terminal" evidence="1">
    <location>
        <begin position="1"/>
        <end position="115"/>
    </location>
</feature>
<sequence length="170" mass="19334">MIFVTVGTHEQPFDRLLQAVDRLKGSDIIQEPVVIQTGYSHYQPKYSDYYKLLPYTKMQQYIADARIVITHGGPASFLMSLQMGKIPIVVPRQLAFKEHVNNHQVDFTKAAEERMGNIIPVYDIADLEDRIINYDKLVAGLSGKGSDSNNTIFNQRLNDMVDDLFNLQGK</sequence>
<protein>
    <submittedName>
        <fullName evidence="2">Glycosyltransferase family 28</fullName>
    </submittedName>
</protein>
<comment type="caution">
    <text evidence="2">The sequence shown here is derived from an EMBL/GenBank/DDBJ whole genome shotgun (WGS) entry which is preliminary data.</text>
</comment>
<dbReference type="InterPro" id="IPR007235">
    <property type="entry name" value="Glyco_trans_28_C"/>
</dbReference>
<reference evidence="2 3" key="1">
    <citation type="journal article" date="2019" name="Appl. Environ. Microbiol.">
        <title>Dissecting the evolutionary development of the Bifidobacterium animalis species through comparative genomics analyses.</title>
        <authorList>
            <person name="Lugli G.A."/>
            <person name="Mancino W."/>
            <person name="Milani C."/>
            <person name="Duranti S."/>
            <person name="Mancabelli L."/>
            <person name="Napoli S."/>
            <person name="Mangifesta M."/>
            <person name="Viappiani A."/>
            <person name="Anzalone R."/>
            <person name="Longhi G."/>
            <person name="van Sinderen D."/>
            <person name="Ventura M."/>
            <person name="Turroni F."/>
        </authorList>
    </citation>
    <scope>NUCLEOTIDE SEQUENCE [LARGE SCALE GENOMIC DNA]</scope>
    <source>
        <strain evidence="2 3">2011B</strain>
    </source>
</reference>
<dbReference type="AlphaFoldDB" id="A0A8B3RGH5"/>
<dbReference type="EMBL" id="RSCO01000031">
    <property type="protein sequence ID" value="RYM93670.1"/>
    <property type="molecule type" value="Genomic_DNA"/>
</dbReference>
<dbReference type="Pfam" id="PF04101">
    <property type="entry name" value="Glyco_tran_28_C"/>
    <property type="match status" value="1"/>
</dbReference>
<dbReference type="SUPFAM" id="SSF53756">
    <property type="entry name" value="UDP-Glycosyltransferase/glycogen phosphorylase"/>
    <property type="match status" value="1"/>
</dbReference>
<dbReference type="RefSeq" id="WP_130077674.1">
    <property type="nucleotide sequence ID" value="NZ_RSCO01000031.1"/>
</dbReference>
<organism evidence="2 3">
    <name type="scientific">Bifidobacterium animalis subsp. lactis</name>
    <name type="common">Bifidobacterium lactis</name>
    <dbReference type="NCBI Taxonomy" id="302911"/>
    <lineage>
        <taxon>Bacteria</taxon>
        <taxon>Bacillati</taxon>
        <taxon>Actinomycetota</taxon>
        <taxon>Actinomycetes</taxon>
        <taxon>Bifidobacteriales</taxon>
        <taxon>Bifidobacteriaceae</taxon>
        <taxon>Bifidobacterium</taxon>
    </lineage>
</organism>
<proteinExistence type="predicted"/>
<dbReference type="Proteomes" id="UP000293613">
    <property type="component" value="Unassembled WGS sequence"/>
</dbReference>
<evidence type="ECO:0000313" key="3">
    <source>
        <dbReference type="Proteomes" id="UP000293613"/>
    </source>
</evidence>
<evidence type="ECO:0000313" key="2">
    <source>
        <dbReference type="EMBL" id="RYM93670.1"/>
    </source>
</evidence>